<organism evidence="3 4">
    <name type="scientific">Novosphingobium anseongense</name>
    <dbReference type="NCBI Taxonomy" id="3133436"/>
    <lineage>
        <taxon>Bacteria</taxon>
        <taxon>Pseudomonadati</taxon>
        <taxon>Pseudomonadota</taxon>
        <taxon>Alphaproteobacteria</taxon>
        <taxon>Sphingomonadales</taxon>
        <taxon>Sphingomonadaceae</taxon>
        <taxon>Novosphingobium</taxon>
    </lineage>
</organism>
<dbReference type="InterPro" id="IPR011990">
    <property type="entry name" value="TPR-like_helical_dom_sf"/>
</dbReference>
<keyword evidence="4" id="KW-1185">Reference proteome</keyword>
<comment type="caution">
    <text evidence="3">The sequence shown here is derived from an EMBL/GenBank/DDBJ whole genome shotgun (WGS) entry which is preliminary data.</text>
</comment>
<keyword evidence="3" id="KW-0808">Transferase</keyword>
<comment type="similarity">
    <text evidence="1">Belongs to the glycosyltransferase 2 family. WaaE/KdtX subfamily.</text>
</comment>
<keyword evidence="3" id="KW-0328">Glycosyltransferase</keyword>
<dbReference type="PANTHER" id="PTHR43630:SF2">
    <property type="entry name" value="GLYCOSYLTRANSFERASE"/>
    <property type="match status" value="1"/>
</dbReference>
<accession>A0ABU8RXW5</accession>
<evidence type="ECO:0000313" key="3">
    <source>
        <dbReference type="EMBL" id="MEJ5977793.1"/>
    </source>
</evidence>
<dbReference type="EC" id="2.4.-.-" evidence="3"/>
<dbReference type="SUPFAM" id="SSF48452">
    <property type="entry name" value="TPR-like"/>
    <property type="match status" value="1"/>
</dbReference>
<sequence>MTIAATLIARNEARCIARCLDSVRPFVDRLFVLDTGSTDGTPELARQAGAEVQHFSWPDDFSVARNRAIKLADADWHLIIDADEHIESGGELLRPWCATGPRLGRVLINHAFDDNAAGAVTVSRSWSTRVIPRGARFEGRVHEQVASALPRERLEIHLGHDGFRDAQLATKQDRNRTLLLRDIAERPDDEYVAYQLGVEAEGRDEYVQACDWYEKALAATPPSATWFHDLLIRLLHSLGQAGRVDDGLALAQGQMEAMHESPDFYFVVGNLALDRAMLDPADALDHWLPLAVTCWERCLEIGEKPQLEGSVAGRGSHLAQHNIDTVRAQLALMGR</sequence>
<evidence type="ECO:0000259" key="2">
    <source>
        <dbReference type="Pfam" id="PF00535"/>
    </source>
</evidence>
<dbReference type="InterPro" id="IPR001173">
    <property type="entry name" value="Glyco_trans_2-like"/>
</dbReference>
<dbReference type="PANTHER" id="PTHR43630">
    <property type="entry name" value="POLY-BETA-1,6-N-ACETYL-D-GLUCOSAMINE SYNTHASE"/>
    <property type="match status" value="1"/>
</dbReference>
<protein>
    <submittedName>
        <fullName evidence="3">Glycosyltransferase family 2 protein</fullName>
        <ecNumber evidence="3">2.4.-.-</ecNumber>
    </submittedName>
</protein>
<evidence type="ECO:0000313" key="4">
    <source>
        <dbReference type="Proteomes" id="UP001361239"/>
    </source>
</evidence>
<reference evidence="3 4" key="1">
    <citation type="submission" date="2024-03" db="EMBL/GenBank/DDBJ databases">
        <authorList>
            <person name="Jo J.-H."/>
        </authorList>
    </citation>
    <scope>NUCLEOTIDE SEQUENCE [LARGE SCALE GENOMIC DNA]</scope>
    <source>
        <strain evidence="3 4">PS1R-30</strain>
    </source>
</reference>
<dbReference type="Pfam" id="PF00535">
    <property type="entry name" value="Glycos_transf_2"/>
    <property type="match status" value="1"/>
</dbReference>
<dbReference type="Gene3D" id="3.90.550.10">
    <property type="entry name" value="Spore Coat Polysaccharide Biosynthesis Protein SpsA, Chain A"/>
    <property type="match status" value="1"/>
</dbReference>
<dbReference type="RefSeq" id="WP_339587748.1">
    <property type="nucleotide sequence ID" value="NZ_JBBHJZ010000003.1"/>
</dbReference>
<dbReference type="CDD" id="cd02511">
    <property type="entry name" value="Beta4Glucosyltransferase"/>
    <property type="match status" value="1"/>
</dbReference>
<feature type="domain" description="Glycosyltransferase 2-like" evidence="2">
    <location>
        <begin position="8"/>
        <end position="85"/>
    </location>
</feature>
<dbReference type="Proteomes" id="UP001361239">
    <property type="component" value="Unassembled WGS sequence"/>
</dbReference>
<gene>
    <name evidence="3" type="ORF">WG901_14180</name>
</gene>
<dbReference type="GO" id="GO:0016757">
    <property type="term" value="F:glycosyltransferase activity"/>
    <property type="evidence" value="ECO:0007669"/>
    <property type="project" value="UniProtKB-KW"/>
</dbReference>
<dbReference type="EMBL" id="JBBHJZ010000003">
    <property type="protein sequence ID" value="MEJ5977793.1"/>
    <property type="molecule type" value="Genomic_DNA"/>
</dbReference>
<dbReference type="InterPro" id="IPR029044">
    <property type="entry name" value="Nucleotide-diphossugar_trans"/>
</dbReference>
<dbReference type="SUPFAM" id="SSF53448">
    <property type="entry name" value="Nucleotide-diphospho-sugar transferases"/>
    <property type="match status" value="1"/>
</dbReference>
<evidence type="ECO:0000256" key="1">
    <source>
        <dbReference type="ARBA" id="ARBA00038494"/>
    </source>
</evidence>
<proteinExistence type="inferred from homology"/>
<dbReference type="Gene3D" id="1.25.40.10">
    <property type="entry name" value="Tetratricopeptide repeat domain"/>
    <property type="match status" value="1"/>
</dbReference>
<name>A0ABU8RXW5_9SPHN</name>